<evidence type="ECO:0000256" key="1">
    <source>
        <dbReference type="SAM" id="Phobius"/>
    </source>
</evidence>
<comment type="caution">
    <text evidence="2">The sequence shown here is derived from an EMBL/GenBank/DDBJ whole genome shotgun (WGS) entry which is preliminary data.</text>
</comment>
<reference evidence="2 3" key="1">
    <citation type="submission" date="2012-03" db="EMBL/GenBank/DDBJ databases">
        <title>The Genome Sequence of Bartonella washoensis Sb944nv.</title>
        <authorList>
            <consortium name="The Broad Institute Genome Sequencing Platform"/>
            <consortium name="The Broad Institute Genome Sequencing Center for Infectious Disease"/>
            <person name="Feldgarden M."/>
            <person name="Kirby J."/>
            <person name="Kosoy M."/>
            <person name="Birtles R."/>
            <person name="Probert W.S."/>
            <person name="Chiaraviglio L."/>
            <person name="Young S.K."/>
            <person name="Zeng Q."/>
            <person name="Gargeya S."/>
            <person name="Fitzgerald M."/>
            <person name="Haas B."/>
            <person name="Abouelleil A."/>
            <person name="Alvarado L."/>
            <person name="Arachchi H.M."/>
            <person name="Berlin A."/>
            <person name="Chapman S.B."/>
            <person name="Gearin G."/>
            <person name="Goldberg J."/>
            <person name="Griggs A."/>
            <person name="Gujja S."/>
            <person name="Hansen M."/>
            <person name="Heiman D."/>
            <person name="Howarth C."/>
            <person name="Larimer J."/>
            <person name="Lui A."/>
            <person name="MacDonald P.J.P."/>
            <person name="McCowen C."/>
            <person name="Montmayeur A."/>
            <person name="Murphy C."/>
            <person name="Neiman D."/>
            <person name="Pearson M."/>
            <person name="Priest M."/>
            <person name="Roberts A."/>
            <person name="Saif S."/>
            <person name="Shea T."/>
            <person name="Sisk P."/>
            <person name="Stolte C."/>
            <person name="Sykes S."/>
            <person name="Wortman J."/>
            <person name="Nusbaum C."/>
            <person name="Birren B."/>
        </authorList>
    </citation>
    <scope>NUCLEOTIDE SEQUENCE [LARGE SCALE GENOMIC DNA]</scope>
    <source>
        <strain evidence="2 3">Sb944nv</strain>
    </source>
</reference>
<organism evidence="2 3">
    <name type="scientific">Candidatus Bartonella washoeensis Sb944nv</name>
    <dbReference type="NCBI Taxonomy" id="1094563"/>
    <lineage>
        <taxon>Bacteria</taxon>
        <taxon>Pseudomonadati</taxon>
        <taxon>Pseudomonadota</taxon>
        <taxon>Alphaproteobacteria</taxon>
        <taxon>Hyphomicrobiales</taxon>
        <taxon>Bartonellaceae</taxon>
        <taxon>Bartonella</taxon>
    </lineage>
</organism>
<keyword evidence="3" id="KW-1185">Reference proteome</keyword>
<name>J0Q0H9_9HYPH</name>
<sequence>MLNVALFMLLFTFFYIQLESTIPVLSKQVLGASAASFIFILNALIVIFFQMSVSKWACKENSKMPIILSFVLFGFSFILLHSLEYSYFYLFLAVMLFSFTEIIIQIRLDYDATNIDERLIASAYGVMSLSSAFGGIAGSYLSSLFYNQEVFGLSVWQILSIVSLSVALLSLLILKKQAKREIDGKAYCTLKSSSCHD</sequence>
<evidence type="ECO:0000313" key="3">
    <source>
        <dbReference type="Proteomes" id="UP000008947"/>
    </source>
</evidence>
<dbReference type="Proteomes" id="UP000008947">
    <property type="component" value="Unassembled WGS sequence"/>
</dbReference>
<accession>J0Q0H9</accession>
<dbReference type="AlphaFoldDB" id="J0Q0H9"/>
<feature type="transmembrane region" description="Helical" evidence="1">
    <location>
        <begin position="153"/>
        <end position="174"/>
    </location>
</feature>
<gene>
    <name evidence="2" type="ORF">MCQ_01290</name>
</gene>
<feature type="transmembrane region" description="Helical" evidence="1">
    <location>
        <begin position="89"/>
        <end position="108"/>
    </location>
</feature>
<keyword evidence="1" id="KW-1133">Transmembrane helix</keyword>
<dbReference type="Gene3D" id="1.20.1250.20">
    <property type="entry name" value="MFS general substrate transporter like domains"/>
    <property type="match status" value="1"/>
</dbReference>
<dbReference type="EMBL" id="AILU01000035">
    <property type="protein sequence ID" value="EJF78456.1"/>
    <property type="molecule type" value="Genomic_DNA"/>
</dbReference>
<keyword evidence="1" id="KW-0812">Transmembrane</keyword>
<dbReference type="HOGENOM" id="CLU_1381744_0_0_5"/>
<keyword evidence="1" id="KW-0472">Membrane</keyword>
<feature type="transmembrane region" description="Helical" evidence="1">
    <location>
        <begin position="120"/>
        <end position="141"/>
    </location>
</feature>
<dbReference type="InterPro" id="IPR036259">
    <property type="entry name" value="MFS_trans_sf"/>
</dbReference>
<dbReference type="eggNOG" id="COG0477">
    <property type="taxonomic scope" value="Bacteria"/>
</dbReference>
<dbReference type="SUPFAM" id="SSF103473">
    <property type="entry name" value="MFS general substrate transporter"/>
    <property type="match status" value="1"/>
</dbReference>
<feature type="transmembrane region" description="Helical" evidence="1">
    <location>
        <begin position="34"/>
        <end position="53"/>
    </location>
</feature>
<dbReference type="PATRIC" id="fig|1094563.3.peg.1519"/>
<proteinExistence type="predicted"/>
<protein>
    <recommendedName>
        <fullName evidence="4">Major facilitator superfamily (MFS) profile domain-containing protein</fullName>
    </recommendedName>
</protein>
<evidence type="ECO:0000313" key="2">
    <source>
        <dbReference type="EMBL" id="EJF78456.1"/>
    </source>
</evidence>
<feature type="transmembrane region" description="Helical" evidence="1">
    <location>
        <begin position="65"/>
        <end position="83"/>
    </location>
</feature>
<evidence type="ECO:0008006" key="4">
    <source>
        <dbReference type="Google" id="ProtNLM"/>
    </source>
</evidence>